<organism evidence="6 7">
    <name type="scientific">Corynebacterium hadale</name>
    <dbReference type="NCBI Taxonomy" id="2026255"/>
    <lineage>
        <taxon>Bacteria</taxon>
        <taxon>Bacillati</taxon>
        <taxon>Actinomycetota</taxon>
        <taxon>Actinomycetes</taxon>
        <taxon>Mycobacteriales</taxon>
        <taxon>Corynebacteriaceae</taxon>
        <taxon>Corynebacterium</taxon>
    </lineage>
</organism>
<dbReference type="RefSeq" id="WP_095278046.1">
    <property type="nucleotide sequence ID" value="NZ_CP047655.1"/>
</dbReference>
<feature type="compositionally biased region" description="Basic and acidic residues" evidence="5">
    <location>
        <begin position="29"/>
        <end position="68"/>
    </location>
</feature>
<reference evidence="6 7" key="1">
    <citation type="submission" date="2017-08" db="EMBL/GenBank/DDBJ databases">
        <authorList>
            <person name="de Groot N.N."/>
        </authorList>
    </citation>
    <scope>NUCLEOTIDE SEQUENCE [LARGE SCALE GENOMIC DNA]</scope>
    <source>
        <strain evidence="6 7">NBT06-6</strain>
    </source>
</reference>
<comment type="function">
    <text evidence="4">Cell division protein that is part of the divisome complex and is recruited early to the Z-ring. Probably stimulates Z-ring formation, perhaps through the cross-linking of FtsZ protofilaments. Its function overlaps with FtsA.</text>
</comment>
<dbReference type="EMBL" id="NQMQ01000018">
    <property type="protein sequence ID" value="PAJ69118.1"/>
    <property type="molecule type" value="Genomic_DNA"/>
</dbReference>
<dbReference type="PANTHER" id="PTHR35798:SF1">
    <property type="entry name" value="CELL DIVISION PROTEIN SEPF"/>
    <property type="match status" value="1"/>
</dbReference>
<keyword evidence="3" id="KW-0131">Cell cycle</keyword>
<dbReference type="AlphaFoldDB" id="A0A269PBX9"/>
<evidence type="ECO:0000256" key="1">
    <source>
        <dbReference type="ARBA" id="ARBA00022618"/>
    </source>
</evidence>
<keyword evidence="2" id="KW-0717">Septation</keyword>
<dbReference type="Pfam" id="PF04472">
    <property type="entry name" value="SepF"/>
    <property type="match status" value="1"/>
</dbReference>
<evidence type="ECO:0000313" key="6">
    <source>
        <dbReference type="EMBL" id="PAJ69118.1"/>
    </source>
</evidence>
<dbReference type="Proteomes" id="UP000215771">
    <property type="component" value="Unassembled WGS sequence"/>
</dbReference>
<dbReference type="PANTHER" id="PTHR35798">
    <property type="entry name" value="CELL DIVISION PROTEIN SEPF"/>
    <property type="match status" value="1"/>
</dbReference>
<dbReference type="Gene3D" id="3.30.110.150">
    <property type="entry name" value="SepF-like protein"/>
    <property type="match status" value="1"/>
</dbReference>
<comment type="caution">
    <text evidence="6">The sequence shown here is derived from an EMBL/GenBank/DDBJ whole genome shotgun (WGS) entry which is preliminary data.</text>
</comment>
<dbReference type="InterPro" id="IPR023052">
    <property type="entry name" value="Cell_div_SepF"/>
</dbReference>
<feature type="compositionally biased region" description="Acidic residues" evidence="5">
    <location>
        <begin position="17"/>
        <end position="28"/>
    </location>
</feature>
<evidence type="ECO:0000256" key="5">
    <source>
        <dbReference type="SAM" id="MobiDB-lite"/>
    </source>
</evidence>
<sequence>MSFFDSAKEFLGLGPYGEDDAYYDDAYDRDDRDDRVGTDMRDDRGDRRAQSAHAAHEVRDVRDVEPSRAHRYSSAADRDYAEPRVRRDAQVVIPMLHSYQDAKQVGEPFRDGNIVIMDLTSLSKVQAKAFIDFSSGLCMALRGTMHNLTSRLDVDRRVFAIVPDGVDVDEQDLQRRAHLV</sequence>
<protein>
    <recommendedName>
        <fullName evidence="8">Cell division protein SepF</fullName>
    </recommendedName>
</protein>
<gene>
    <name evidence="6" type="ORF">CIG21_08430</name>
</gene>
<dbReference type="GO" id="GO:0000917">
    <property type="term" value="P:division septum assembly"/>
    <property type="evidence" value="ECO:0007669"/>
    <property type="project" value="UniProtKB-KW"/>
</dbReference>
<dbReference type="InterPro" id="IPR038594">
    <property type="entry name" value="SepF-like_sf"/>
</dbReference>
<evidence type="ECO:0000313" key="7">
    <source>
        <dbReference type="Proteomes" id="UP000215771"/>
    </source>
</evidence>
<evidence type="ECO:0000256" key="3">
    <source>
        <dbReference type="ARBA" id="ARBA00023306"/>
    </source>
</evidence>
<evidence type="ECO:0008006" key="8">
    <source>
        <dbReference type="Google" id="ProtNLM"/>
    </source>
</evidence>
<feature type="region of interest" description="Disordered" evidence="5">
    <location>
        <begin position="14"/>
        <end position="81"/>
    </location>
</feature>
<dbReference type="InterPro" id="IPR007561">
    <property type="entry name" value="Cell_div_SepF/SepF-rel"/>
</dbReference>
<evidence type="ECO:0000256" key="2">
    <source>
        <dbReference type="ARBA" id="ARBA00023210"/>
    </source>
</evidence>
<keyword evidence="1" id="KW-0132">Cell division</keyword>
<accession>A0A269PBX9</accession>
<evidence type="ECO:0000256" key="4">
    <source>
        <dbReference type="ARBA" id="ARBA00044936"/>
    </source>
</evidence>
<proteinExistence type="predicted"/>
<name>A0A269PBX9_9CORY</name>